<evidence type="ECO:0000313" key="3">
    <source>
        <dbReference type="Proteomes" id="UP000743001"/>
    </source>
</evidence>
<sequence>MSSIDIAKWFILNNSDTNSESWDSKIKLQKLLFYSQAMHLAVTDQPLFTERIEAWKFGPVVREVYNQVERNSLITMVSYFGDRVDSKVNSEVIQMLKTVNFIYGQKSSYELVDLTHAEEPWKSLENQAKEQRNPEIKIDAIKKYYRSLKDVFEAHKDFDFDSHTSQNINGNRFVYNIKETALNPSDITDLRNLGHEVTGQSFFVYKDESGELVVY</sequence>
<dbReference type="Pfam" id="PF13274">
    <property type="entry name" value="SocA_Panacea"/>
    <property type="match status" value="1"/>
</dbReference>
<organism evidence="2 3">
    <name type="scientific">Paenibacillus brevis</name>
    <dbReference type="NCBI Taxonomy" id="2841508"/>
    <lineage>
        <taxon>Bacteria</taxon>
        <taxon>Bacillati</taxon>
        <taxon>Bacillota</taxon>
        <taxon>Bacilli</taxon>
        <taxon>Bacillales</taxon>
        <taxon>Paenibacillaceae</taxon>
        <taxon>Paenibacillus</taxon>
    </lineage>
</organism>
<proteinExistence type="predicted"/>
<evidence type="ECO:0000313" key="2">
    <source>
        <dbReference type="EMBL" id="MBU5672660.1"/>
    </source>
</evidence>
<name>A0ABS6FU36_9BACL</name>
<gene>
    <name evidence="2" type="ORF">KQJ23_12560</name>
</gene>
<dbReference type="Proteomes" id="UP000743001">
    <property type="component" value="Unassembled WGS sequence"/>
</dbReference>
<feature type="domain" description="Antitoxin SocA-like Panacea" evidence="1">
    <location>
        <begin position="28"/>
        <end position="122"/>
    </location>
</feature>
<comment type="caution">
    <text evidence="2">The sequence shown here is derived from an EMBL/GenBank/DDBJ whole genome shotgun (WGS) entry which is preliminary data.</text>
</comment>
<dbReference type="RefSeq" id="WP_216479245.1">
    <property type="nucleotide sequence ID" value="NZ_JAHLQJ010000010.1"/>
</dbReference>
<evidence type="ECO:0000259" key="1">
    <source>
        <dbReference type="Pfam" id="PF13274"/>
    </source>
</evidence>
<dbReference type="InterPro" id="IPR025272">
    <property type="entry name" value="SocA_Panacea"/>
</dbReference>
<dbReference type="EMBL" id="JAHLQJ010000010">
    <property type="protein sequence ID" value="MBU5672660.1"/>
    <property type="molecule type" value="Genomic_DNA"/>
</dbReference>
<protein>
    <submittedName>
        <fullName evidence="2">DUF4065 domain-containing protein</fullName>
    </submittedName>
</protein>
<reference evidence="2 3" key="1">
    <citation type="submission" date="2021-06" db="EMBL/GenBank/DDBJ databases">
        <authorList>
            <person name="Sun Q."/>
            <person name="Li D."/>
        </authorList>
    </citation>
    <scope>NUCLEOTIDE SEQUENCE [LARGE SCALE GENOMIC DNA]</scope>
    <source>
        <strain evidence="2 3">MSJ-6</strain>
    </source>
</reference>
<accession>A0ABS6FU36</accession>
<keyword evidence="3" id="KW-1185">Reference proteome</keyword>